<dbReference type="InterPro" id="IPR012349">
    <property type="entry name" value="Split_barrel_FMN-bd"/>
</dbReference>
<dbReference type="SUPFAM" id="SSF50475">
    <property type="entry name" value="FMN-binding split barrel"/>
    <property type="match status" value="1"/>
</dbReference>
<dbReference type="GO" id="GO:0070967">
    <property type="term" value="F:coenzyme F420 binding"/>
    <property type="evidence" value="ECO:0007669"/>
    <property type="project" value="TreeGrafter"/>
</dbReference>
<sequence length="251" mass="28764">MDFSKILEHLNNHHQDNLKDLCKKFGNASTISNVQATKVDFEGITLCYNENKTLKIDFEKKADEKTLKDTIVQLCLSVKSSLDTQAIKEELEEFMRGFKSICIASIAPNGTAVCSYAPLIQTNGKYYIYISEVSEHFSSIHTNPNKIEIMFLQDEKEAPLIILRKRARFKSEATFIPRGEEFDRIYDAFEAQNEHNGPLKTIRKMLDFHLIELHLKTGRFVKGFGQAYDIIDGEIIPLTENNPHTKSPHNH</sequence>
<reference evidence="4 5" key="1">
    <citation type="submission" date="2014-06" db="EMBL/GenBank/DDBJ databases">
        <title>Helicobacter pullorum isolates in fresh chicken meat - phenotypic and genotypic features.</title>
        <authorList>
            <person name="Borges V."/>
            <person name="Santos A."/>
            <person name="Correia C.B."/>
            <person name="Saraiva M."/>
            <person name="Menard A."/>
            <person name="Vieira L."/>
            <person name="Sampaio D.A."/>
            <person name="Gomes J.P."/>
            <person name="Oleastro M."/>
        </authorList>
    </citation>
    <scope>NUCLEOTIDE SEQUENCE [LARGE SCALE GENOMIC DNA]</scope>
    <source>
        <strain evidence="4 5">229334/12</strain>
    </source>
</reference>
<dbReference type="Gene3D" id="2.30.110.10">
    <property type="entry name" value="Electron Transport, Fmn-binding Protein, Chain A"/>
    <property type="match status" value="1"/>
</dbReference>
<dbReference type="InterPro" id="IPR011576">
    <property type="entry name" value="Pyridox_Oxase_N"/>
</dbReference>
<dbReference type="InterPro" id="IPR052019">
    <property type="entry name" value="F420H2_bilvrd_red/Heme_oxyg"/>
</dbReference>
<accession>A0A0N1ED72</accession>
<evidence type="ECO:0000256" key="1">
    <source>
        <dbReference type="ARBA" id="ARBA00023002"/>
    </source>
</evidence>
<dbReference type="InterPro" id="IPR019595">
    <property type="entry name" value="DUF2470"/>
</dbReference>
<evidence type="ECO:0000259" key="3">
    <source>
        <dbReference type="Pfam" id="PF10615"/>
    </source>
</evidence>
<organism evidence="4 5">
    <name type="scientific">Helicobacter pullorum</name>
    <dbReference type="NCBI Taxonomy" id="35818"/>
    <lineage>
        <taxon>Bacteria</taxon>
        <taxon>Pseudomonadati</taxon>
        <taxon>Campylobacterota</taxon>
        <taxon>Epsilonproteobacteria</taxon>
        <taxon>Campylobacterales</taxon>
        <taxon>Helicobacteraceae</taxon>
        <taxon>Helicobacter</taxon>
    </lineage>
</organism>
<dbReference type="Pfam" id="PF10615">
    <property type="entry name" value="DUF2470"/>
    <property type="match status" value="1"/>
</dbReference>
<dbReference type="Gene3D" id="3.20.180.10">
    <property type="entry name" value="PNP-oxidase-like"/>
    <property type="match status" value="1"/>
</dbReference>
<dbReference type="RefSeq" id="WP_054198026.1">
    <property type="nucleotide sequence ID" value="NZ_JNOC01000034.1"/>
</dbReference>
<keyword evidence="1" id="KW-0560">Oxidoreductase</keyword>
<comment type="caution">
    <text evidence="4">The sequence shown here is derived from an EMBL/GenBank/DDBJ whole genome shotgun (WGS) entry which is preliminary data.</text>
</comment>
<gene>
    <name evidence="4" type="ORF">HPU229334_06680</name>
</gene>
<evidence type="ECO:0000259" key="2">
    <source>
        <dbReference type="Pfam" id="PF01243"/>
    </source>
</evidence>
<dbReference type="AlphaFoldDB" id="A0A0N1ED72"/>
<dbReference type="Pfam" id="PF01243">
    <property type="entry name" value="PNPOx_N"/>
    <property type="match status" value="1"/>
</dbReference>
<protein>
    <recommendedName>
        <fullName evidence="6">HugZ family heme oxygenase</fullName>
    </recommendedName>
</protein>
<name>A0A0N1ED72_9HELI</name>
<dbReference type="PANTHER" id="PTHR35176">
    <property type="entry name" value="HEME OXYGENASE HI_0854-RELATED"/>
    <property type="match status" value="1"/>
</dbReference>
<dbReference type="PATRIC" id="fig|35818.11.peg.1319"/>
<dbReference type="GO" id="GO:0005829">
    <property type="term" value="C:cytosol"/>
    <property type="evidence" value="ECO:0007669"/>
    <property type="project" value="TreeGrafter"/>
</dbReference>
<dbReference type="NCBIfam" id="TIGR04109">
    <property type="entry name" value="heme_ox_HugZ"/>
    <property type="match status" value="1"/>
</dbReference>
<evidence type="ECO:0000313" key="5">
    <source>
        <dbReference type="Proteomes" id="UP000037997"/>
    </source>
</evidence>
<dbReference type="EMBL" id="JNOC01000034">
    <property type="protein sequence ID" value="KPH55737.1"/>
    <property type="molecule type" value="Genomic_DNA"/>
</dbReference>
<evidence type="ECO:0000313" key="4">
    <source>
        <dbReference type="EMBL" id="KPH55737.1"/>
    </source>
</evidence>
<feature type="domain" description="Pyridoxamine 5'-phosphate oxidase N-terminal" evidence="2">
    <location>
        <begin position="87"/>
        <end position="221"/>
    </location>
</feature>
<dbReference type="PANTHER" id="PTHR35176:SF6">
    <property type="entry name" value="HEME OXYGENASE HI_0854-RELATED"/>
    <property type="match status" value="1"/>
</dbReference>
<dbReference type="InterPro" id="IPR037119">
    <property type="entry name" value="Haem_oxidase_HugZ-like_sf"/>
</dbReference>
<dbReference type="STRING" id="35818.HPU229336_01860"/>
<proteinExistence type="predicted"/>
<dbReference type="Proteomes" id="UP000037997">
    <property type="component" value="Unassembled WGS sequence"/>
</dbReference>
<dbReference type="InterPro" id="IPR026324">
    <property type="entry name" value="Haem_oxygenase_HugZ"/>
</dbReference>
<evidence type="ECO:0008006" key="6">
    <source>
        <dbReference type="Google" id="ProtNLM"/>
    </source>
</evidence>
<dbReference type="GO" id="GO:0016627">
    <property type="term" value="F:oxidoreductase activity, acting on the CH-CH group of donors"/>
    <property type="evidence" value="ECO:0007669"/>
    <property type="project" value="TreeGrafter"/>
</dbReference>
<feature type="domain" description="DUF2470" evidence="3">
    <location>
        <begin position="5"/>
        <end position="73"/>
    </location>
</feature>